<evidence type="ECO:0000256" key="3">
    <source>
        <dbReference type="ARBA" id="ARBA00022519"/>
    </source>
</evidence>
<dbReference type="Pfam" id="PF03279">
    <property type="entry name" value="Lip_A_acyltrans"/>
    <property type="match status" value="1"/>
</dbReference>
<comment type="caution">
    <text evidence="7">The sequence shown here is derived from an EMBL/GenBank/DDBJ whole genome shotgun (WGS) entry which is preliminary data.</text>
</comment>
<dbReference type="EMBL" id="MFGW01000112">
    <property type="protein sequence ID" value="OGF65516.1"/>
    <property type="molecule type" value="Genomic_DNA"/>
</dbReference>
<evidence type="ECO:0000256" key="4">
    <source>
        <dbReference type="ARBA" id="ARBA00022679"/>
    </source>
</evidence>
<dbReference type="PANTHER" id="PTHR30606:SF10">
    <property type="entry name" value="PHOSPHATIDYLINOSITOL MANNOSIDE ACYLTRANSFERASE"/>
    <property type="match status" value="1"/>
</dbReference>
<keyword evidence="3" id="KW-0997">Cell inner membrane</keyword>
<dbReference type="AlphaFoldDB" id="A0A1F5VPX4"/>
<sequence length="352" mass="41502">MKKNYPWKFFKLYLHISLHLPEFINNLISRIIIALILPFFKKNYIVAMLNILLCFKKAISTKQQHALLKQSLQFSFFSARQVVSFLYHKYTFPSKIITMENQNFLDETINKHGKALIVSGHFGVFPLIPLYMAHNNFKISVIIKPPHNQQFRSFIFDHMTANNIGIIPTSPEIECFKKIHEALLNNHSVMFMIDQTPTRHQAHTLVKFFDWNTLVYPTINELAKKHNLPILPIFTHSETHADRKYMKITNLGKNKGIEAQSVGANPQRHKGETGSVFPSHIITCYPPINAAEAEDVLEQTNRILEDLIMLYPWQWWWFHKKWYNLVEYNNPAFYKYAREEPSRFFAYLSERE</sequence>
<dbReference type="PANTHER" id="PTHR30606">
    <property type="entry name" value="LIPID A BIOSYNTHESIS LAUROYL ACYLTRANSFERASE"/>
    <property type="match status" value="1"/>
</dbReference>
<comment type="subcellular location">
    <subcellularLocation>
        <location evidence="1">Cell inner membrane</location>
    </subcellularLocation>
</comment>
<evidence type="ECO:0000256" key="2">
    <source>
        <dbReference type="ARBA" id="ARBA00022475"/>
    </source>
</evidence>
<evidence type="ECO:0000256" key="5">
    <source>
        <dbReference type="ARBA" id="ARBA00023136"/>
    </source>
</evidence>
<name>A0A1F5VPX4_9BACT</name>
<evidence type="ECO:0000256" key="1">
    <source>
        <dbReference type="ARBA" id="ARBA00004533"/>
    </source>
</evidence>
<organism evidence="7 8">
    <name type="scientific">Candidatus Fischerbacteria bacterium RBG_13_37_8</name>
    <dbReference type="NCBI Taxonomy" id="1817863"/>
    <lineage>
        <taxon>Bacteria</taxon>
        <taxon>Candidatus Fischeribacteriota</taxon>
    </lineage>
</organism>
<evidence type="ECO:0000256" key="6">
    <source>
        <dbReference type="ARBA" id="ARBA00023315"/>
    </source>
</evidence>
<evidence type="ECO:0000313" key="8">
    <source>
        <dbReference type="Proteomes" id="UP000178943"/>
    </source>
</evidence>
<accession>A0A1F5VPX4</accession>
<proteinExistence type="predicted"/>
<evidence type="ECO:0008006" key="9">
    <source>
        <dbReference type="Google" id="ProtNLM"/>
    </source>
</evidence>
<dbReference type="GO" id="GO:0016746">
    <property type="term" value="F:acyltransferase activity"/>
    <property type="evidence" value="ECO:0007669"/>
    <property type="project" value="UniProtKB-KW"/>
</dbReference>
<keyword evidence="4" id="KW-0808">Transferase</keyword>
<dbReference type="Proteomes" id="UP000178943">
    <property type="component" value="Unassembled WGS sequence"/>
</dbReference>
<evidence type="ECO:0000313" key="7">
    <source>
        <dbReference type="EMBL" id="OGF65516.1"/>
    </source>
</evidence>
<dbReference type="InterPro" id="IPR004960">
    <property type="entry name" value="LipA_acyltrans"/>
</dbReference>
<dbReference type="CDD" id="cd07984">
    <property type="entry name" value="LPLAT_LABLAT-like"/>
    <property type="match status" value="1"/>
</dbReference>
<dbReference type="STRING" id="1817863.A2Y62_18660"/>
<dbReference type="GO" id="GO:0005886">
    <property type="term" value="C:plasma membrane"/>
    <property type="evidence" value="ECO:0007669"/>
    <property type="project" value="UniProtKB-SubCell"/>
</dbReference>
<reference evidence="7 8" key="1">
    <citation type="journal article" date="2016" name="Nat. Commun.">
        <title>Thousands of microbial genomes shed light on interconnected biogeochemical processes in an aquifer system.</title>
        <authorList>
            <person name="Anantharaman K."/>
            <person name="Brown C.T."/>
            <person name="Hug L.A."/>
            <person name="Sharon I."/>
            <person name="Castelle C.J."/>
            <person name="Probst A.J."/>
            <person name="Thomas B.C."/>
            <person name="Singh A."/>
            <person name="Wilkins M.J."/>
            <person name="Karaoz U."/>
            <person name="Brodie E.L."/>
            <person name="Williams K.H."/>
            <person name="Hubbard S.S."/>
            <person name="Banfield J.F."/>
        </authorList>
    </citation>
    <scope>NUCLEOTIDE SEQUENCE [LARGE SCALE GENOMIC DNA]</scope>
</reference>
<keyword evidence="5" id="KW-0472">Membrane</keyword>
<protein>
    <recommendedName>
        <fullName evidence="9">Lipid A biosynthesis acyltransferase</fullName>
    </recommendedName>
</protein>
<keyword evidence="2" id="KW-1003">Cell membrane</keyword>
<gene>
    <name evidence="7" type="ORF">A2Y62_18660</name>
</gene>
<keyword evidence="6" id="KW-0012">Acyltransferase</keyword>
<dbReference type="GO" id="GO:0009247">
    <property type="term" value="P:glycolipid biosynthetic process"/>
    <property type="evidence" value="ECO:0007669"/>
    <property type="project" value="UniProtKB-ARBA"/>
</dbReference>